<feature type="transmembrane region" description="Helical" evidence="1">
    <location>
        <begin position="12"/>
        <end position="30"/>
    </location>
</feature>
<accession>A0ABX8E0W7</accession>
<evidence type="ECO:0008006" key="4">
    <source>
        <dbReference type="Google" id="ProtNLM"/>
    </source>
</evidence>
<keyword evidence="1" id="KW-1133">Transmembrane helix</keyword>
<name>A0ABX8E0W7_9SPHN</name>
<evidence type="ECO:0000313" key="3">
    <source>
        <dbReference type="Proteomes" id="UP000677126"/>
    </source>
</evidence>
<reference evidence="2 3" key="1">
    <citation type="journal article" date="2021" name="Int. J. Syst. Evol. Microbiol.">
        <title>Novosphingobium decolorationis sp. nov., an aniline blue-decolourizing bacterium isolated from East Pacific sediment.</title>
        <authorList>
            <person name="Chen X."/>
            <person name="Dong B."/>
            <person name="Chen T."/>
            <person name="Ren N."/>
            <person name="Wang J."/>
            <person name="Xu Y."/>
            <person name="Yang J."/>
            <person name="Zhu S."/>
            <person name="Chen J."/>
        </authorList>
    </citation>
    <scope>NUCLEOTIDE SEQUENCE [LARGE SCALE GENOMIC DNA]</scope>
    <source>
        <strain evidence="2 3">502str22</strain>
    </source>
</reference>
<protein>
    <recommendedName>
        <fullName evidence="4">DUF3325 domain-containing protein</fullName>
    </recommendedName>
</protein>
<organism evidence="2 3">
    <name type="scientific">Novosphingobium decolorationis</name>
    <dbReference type="NCBI Taxonomy" id="2698673"/>
    <lineage>
        <taxon>Bacteria</taxon>
        <taxon>Pseudomonadati</taxon>
        <taxon>Pseudomonadota</taxon>
        <taxon>Alphaproteobacteria</taxon>
        <taxon>Sphingomonadales</taxon>
        <taxon>Sphingomonadaceae</taxon>
        <taxon>Novosphingobium</taxon>
    </lineage>
</organism>
<keyword evidence="3" id="KW-1185">Reference proteome</keyword>
<dbReference type="RefSeq" id="WP_213502090.1">
    <property type="nucleotide sequence ID" value="NZ_CP054856.1"/>
</dbReference>
<evidence type="ECO:0000313" key="2">
    <source>
        <dbReference type="EMBL" id="QVM82762.1"/>
    </source>
</evidence>
<dbReference type="EMBL" id="CP054856">
    <property type="protein sequence ID" value="QVM82762.1"/>
    <property type="molecule type" value="Genomic_DNA"/>
</dbReference>
<proteinExistence type="predicted"/>
<sequence length="99" mass="10405">MTGSTLPAELALPTGLVLTVLGAALLYRAAPNQALRPGKPAARGIFWAGWGATLLGLLDLLTWSGPATSVFIWLTALMLVWSLLPLAAAWRAGDRKAPK</sequence>
<dbReference type="Proteomes" id="UP000677126">
    <property type="component" value="Chromosome"/>
</dbReference>
<keyword evidence="1" id="KW-0812">Transmembrane</keyword>
<evidence type="ECO:0000256" key="1">
    <source>
        <dbReference type="SAM" id="Phobius"/>
    </source>
</evidence>
<feature type="transmembrane region" description="Helical" evidence="1">
    <location>
        <begin position="70"/>
        <end position="90"/>
    </location>
</feature>
<gene>
    <name evidence="2" type="ORF">HT578_02730</name>
</gene>
<feature type="transmembrane region" description="Helical" evidence="1">
    <location>
        <begin position="42"/>
        <end position="64"/>
    </location>
</feature>
<keyword evidence="1" id="KW-0472">Membrane</keyword>